<feature type="transmembrane region" description="Helical" evidence="7">
    <location>
        <begin position="395"/>
        <end position="414"/>
    </location>
</feature>
<dbReference type="EMBL" id="CADCVM010000328">
    <property type="protein sequence ID" value="CAA9509894.1"/>
    <property type="molecule type" value="Genomic_DNA"/>
</dbReference>
<protein>
    <submittedName>
        <fullName evidence="8">Heteropolysaccharide repeat unit export protein</fullName>
    </submittedName>
</protein>
<keyword evidence="5 7" id="KW-0472">Membrane</keyword>
<feature type="compositionally biased region" description="Low complexity" evidence="6">
    <location>
        <begin position="34"/>
        <end position="47"/>
    </location>
</feature>
<sequence>MNEDKNPKRDELKPTVGSGSAPEPEAEGPPVTPPGDASGDSPGGPADARGRPGEGDDTYVARVARGAGISTAGQGVGRVLGYVSQVAVARLLGGELYGFYTLGVAVVNGVHIVSRFGMENGVVRYVAHHREHGDQARMKGTIVQALLVTLAISLVLSAVMFFGAGLIVDWLPKGAPEMVGVLRAFAFVLPFFVFMSMTAWATQGFQTVTYAAYIQQLIRPGLFLLFVGVCYVLGAGIVGTIAAYGLAMFLAGLAGLYYLRKLFPPLFDRRAGTKFETKALFGVSVPMSISQGAQYLNNFSAVLILGAFAAGAPVGVFNAAARTATFLTAVRFAFSGIFSPIISGLHARQDTEEMGRLYKDVSRWIFTGAFALFLVIVVFAPQVMSVFGAGFREGVVALVIVAVAQLYSSSVGPAPRMLAMTGNQNFAMIATSVAAVTGVVVSLILIPRYEILGAAIGMATAIITENTGTMAAVKWRLGFWPFNLAWLKPLFAGAIAAGVTYGITLLVTLPGGPIPNVMVFGSLLGVLFLGLLFLFGLSDTDKEFLGAFWNVAKRYMPARFRNRFDRG</sequence>
<name>A0A6J4T0D3_9ACTN</name>
<feature type="transmembrane region" description="Helical" evidence="7">
    <location>
        <begin position="514"/>
        <end position="535"/>
    </location>
</feature>
<reference evidence="8" key="1">
    <citation type="submission" date="2020-02" db="EMBL/GenBank/DDBJ databases">
        <authorList>
            <person name="Meier V. D."/>
        </authorList>
    </citation>
    <scope>NUCLEOTIDE SEQUENCE</scope>
    <source>
        <strain evidence="8">AVDCRST_MAG05</strain>
    </source>
</reference>
<accession>A0A6J4T0D3</accession>
<dbReference type="Pfam" id="PF01943">
    <property type="entry name" value="Polysacc_synt"/>
    <property type="match status" value="1"/>
</dbReference>
<keyword evidence="4 7" id="KW-1133">Transmembrane helix</keyword>
<dbReference type="InterPro" id="IPR002797">
    <property type="entry name" value="Polysacc_synth"/>
</dbReference>
<feature type="transmembrane region" description="Helical" evidence="7">
    <location>
        <begin position="217"/>
        <end position="235"/>
    </location>
</feature>
<dbReference type="GO" id="GO:0005886">
    <property type="term" value="C:plasma membrane"/>
    <property type="evidence" value="ECO:0007669"/>
    <property type="project" value="UniProtKB-SubCell"/>
</dbReference>
<feature type="compositionally biased region" description="Basic and acidic residues" evidence="6">
    <location>
        <begin position="1"/>
        <end position="13"/>
    </location>
</feature>
<keyword evidence="3 7" id="KW-0812">Transmembrane</keyword>
<evidence type="ECO:0000313" key="8">
    <source>
        <dbReference type="EMBL" id="CAA9509894.1"/>
    </source>
</evidence>
<feature type="transmembrane region" description="Helical" evidence="7">
    <location>
        <begin position="145"/>
        <end position="168"/>
    </location>
</feature>
<evidence type="ECO:0000256" key="2">
    <source>
        <dbReference type="ARBA" id="ARBA00022475"/>
    </source>
</evidence>
<dbReference type="PANTHER" id="PTHR30250:SF27">
    <property type="entry name" value="POLYSACCHARIDE BIOSYNTHESIS PROTEIN"/>
    <property type="match status" value="1"/>
</dbReference>
<proteinExistence type="predicted"/>
<dbReference type="PANTHER" id="PTHR30250">
    <property type="entry name" value="PST FAMILY PREDICTED COLANIC ACID TRANSPORTER"/>
    <property type="match status" value="1"/>
</dbReference>
<dbReference type="CDD" id="cd13128">
    <property type="entry name" value="MATE_Wzx_like"/>
    <property type="match status" value="1"/>
</dbReference>
<feature type="transmembrane region" description="Helical" evidence="7">
    <location>
        <begin position="426"/>
        <end position="446"/>
    </location>
</feature>
<gene>
    <name evidence="8" type="ORF">AVDCRST_MAG05-2959</name>
</gene>
<keyword evidence="2" id="KW-1003">Cell membrane</keyword>
<evidence type="ECO:0000256" key="1">
    <source>
        <dbReference type="ARBA" id="ARBA00004651"/>
    </source>
</evidence>
<comment type="subcellular location">
    <subcellularLocation>
        <location evidence="1">Cell membrane</location>
        <topology evidence="1">Multi-pass membrane protein</topology>
    </subcellularLocation>
</comment>
<dbReference type="AlphaFoldDB" id="A0A6J4T0D3"/>
<feature type="transmembrane region" description="Helical" evidence="7">
    <location>
        <begin position="295"/>
        <end position="317"/>
    </location>
</feature>
<evidence type="ECO:0000256" key="6">
    <source>
        <dbReference type="SAM" id="MobiDB-lite"/>
    </source>
</evidence>
<feature type="transmembrane region" description="Helical" evidence="7">
    <location>
        <begin position="180"/>
        <end position="205"/>
    </location>
</feature>
<organism evidence="8">
    <name type="scientific">uncultured Rubrobacteraceae bacterium</name>
    <dbReference type="NCBI Taxonomy" id="349277"/>
    <lineage>
        <taxon>Bacteria</taxon>
        <taxon>Bacillati</taxon>
        <taxon>Actinomycetota</taxon>
        <taxon>Rubrobacteria</taxon>
        <taxon>Rubrobacterales</taxon>
        <taxon>Rubrobacteraceae</taxon>
        <taxon>environmental samples</taxon>
    </lineage>
</organism>
<evidence type="ECO:0000256" key="7">
    <source>
        <dbReference type="SAM" id="Phobius"/>
    </source>
</evidence>
<feature type="transmembrane region" description="Helical" evidence="7">
    <location>
        <begin position="364"/>
        <end position="383"/>
    </location>
</feature>
<evidence type="ECO:0000256" key="3">
    <source>
        <dbReference type="ARBA" id="ARBA00022692"/>
    </source>
</evidence>
<feature type="transmembrane region" description="Helical" evidence="7">
    <location>
        <begin position="452"/>
        <end position="473"/>
    </location>
</feature>
<feature type="region of interest" description="Disordered" evidence="6">
    <location>
        <begin position="1"/>
        <end position="57"/>
    </location>
</feature>
<evidence type="ECO:0000256" key="4">
    <source>
        <dbReference type="ARBA" id="ARBA00022989"/>
    </source>
</evidence>
<evidence type="ECO:0000256" key="5">
    <source>
        <dbReference type="ARBA" id="ARBA00023136"/>
    </source>
</evidence>
<feature type="transmembrane region" description="Helical" evidence="7">
    <location>
        <begin position="485"/>
        <end position="508"/>
    </location>
</feature>
<dbReference type="InterPro" id="IPR050833">
    <property type="entry name" value="Poly_Biosynth_Transport"/>
</dbReference>